<organism evidence="3 4">
    <name type="scientific">Deinococcus petrolearius</name>
    <dbReference type="NCBI Taxonomy" id="1751295"/>
    <lineage>
        <taxon>Bacteria</taxon>
        <taxon>Thermotogati</taxon>
        <taxon>Deinococcota</taxon>
        <taxon>Deinococci</taxon>
        <taxon>Deinococcales</taxon>
        <taxon>Deinococcaceae</taxon>
        <taxon>Deinococcus</taxon>
    </lineage>
</organism>
<dbReference type="Proteomes" id="UP001595979">
    <property type="component" value="Unassembled WGS sequence"/>
</dbReference>
<keyword evidence="4" id="KW-1185">Reference proteome</keyword>
<evidence type="ECO:0000256" key="1">
    <source>
        <dbReference type="SAM" id="MobiDB-lite"/>
    </source>
</evidence>
<feature type="chain" id="PRO_5047421966" description="Lipoprotein" evidence="2">
    <location>
        <begin position="17"/>
        <end position="220"/>
    </location>
</feature>
<dbReference type="EMBL" id="JBHSOH010000034">
    <property type="protein sequence ID" value="MFC5849988.1"/>
    <property type="molecule type" value="Genomic_DNA"/>
</dbReference>
<comment type="caution">
    <text evidence="3">The sequence shown here is derived from an EMBL/GenBank/DDBJ whole genome shotgun (WGS) entry which is preliminary data.</text>
</comment>
<proteinExistence type="predicted"/>
<keyword evidence="2" id="KW-0732">Signal</keyword>
<sequence>MKKLALIIPAISIALASCGVERPTSTAYTLVRPANVQSLAPVYNPAGTLSVGQVPGVTRTTLTLTGLAPYGIYVARYFTPGAAAMPAATAPVAPAPAAAASSTVTNPATATAGTSAGGAISGGTLAQTQAAGTTSATDPAAMPMGTPAPMANPGGACSGGTAIAASQLIGQADKDGKLSLDSFLPTAALSGAAYLNVQGASNFMGTPSDSGVLCAAVDLG</sequence>
<evidence type="ECO:0008006" key="5">
    <source>
        <dbReference type="Google" id="ProtNLM"/>
    </source>
</evidence>
<name>A0ABW1DQZ1_9DEIO</name>
<evidence type="ECO:0000313" key="3">
    <source>
        <dbReference type="EMBL" id="MFC5849988.1"/>
    </source>
</evidence>
<reference evidence="4" key="1">
    <citation type="journal article" date="2019" name="Int. J. Syst. Evol. Microbiol.">
        <title>The Global Catalogue of Microorganisms (GCM) 10K type strain sequencing project: providing services to taxonomists for standard genome sequencing and annotation.</title>
        <authorList>
            <consortium name="The Broad Institute Genomics Platform"/>
            <consortium name="The Broad Institute Genome Sequencing Center for Infectious Disease"/>
            <person name="Wu L."/>
            <person name="Ma J."/>
        </authorList>
    </citation>
    <scope>NUCLEOTIDE SEQUENCE [LARGE SCALE GENOMIC DNA]</scope>
    <source>
        <strain evidence="4">CGMCC 1.15053</strain>
    </source>
</reference>
<evidence type="ECO:0000313" key="4">
    <source>
        <dbReference type="Proteomes" id="UP001595979"/>
    </source>
</evidence>
<dbReference type="RefSeq" id="WP_380051607.1">
    <property type="nucleotide sequence ID" value="NZ_JBHSOH010000034.1"/>
</dbReference>
<feature type="region of interest" description="Disordered" evidence="1">
    <location>
        <begin position="127"/>
        <end position="153"/>
    </location>
</feature>
<evidence type="ECO:0000256" key="2">
    <source>
        <dbReference type="SAM" id="SignalP"/>
    </source>
</evidence>
<protein>
    <recommendedName>
        <fullName evidence="5">Lipoprotein</fullName>
    </recommendedName>
</protein>
<accession>A0ABW1DQZ1</accession>
<feature type="signal peptide" evidence="2">
    <location>
        <begin position="1"/>
        <end position="16"/>
    </location>
</feature>
<dbReference type="PROSITE" id="PS51257">
    <property type="entry name" value="PROKAR_LIPOPROTEIN"/>
    <property type="match status" value="1"/>
</dbReference>
<gene>
    <name evidence="3" type="ORF">ACFPQ6_16925</name>
</gene>